<feature type="compositionally biased region" description="Polar residues" evidence="1">
    <location>
        <begin position="1"/>
        <end position="14"/>
    </location>
</feature>
<feature type="region of interest" description="Disordered" evidence="1">
    <location>
        <begin position="117"/>
        <end position="172"/>
    </location>
</feature>
<organism evidence="2 3">
    <name type="scientific">Emiliania huxleyi (strain CCMP1516)</name>
    <dbReference type="NCBI Taxonomy" id="280463"/>
    <lineage>
        <taxon>Eukaryota</taxon>
        <taxon>Haptista</taxon>
        <taxon>Haptophyta</taxon>
        <taxon>Prymnesiophyceae</taxon>
        <taxon>Isochrysidales</taxon>
        <taxon>Noelaerhabdaceae</taxon>
        <taxon>Emiliania</taxon>
    </lineage>
</organism>
<dbReference type="RefSeq" id="XP_005763410.1">
    <property type="nucleotide sequence ID" value="XM_005763353.1"/>
</dbReference>
<evidence type="ECO:0000313" key="3">
    <source>
        <dbReference type="Proteomes" id="UP000013827"/>
    </source>
</evidence>
<dbReference type="PaxDb" id="2903-EOD10981"/>
<name>A0A0D3II96_EMIH1</name>
<keyword evidence="3" id="KW-1185">Reference proteome</keyword>
<evidence type="ECO:0000256" key="1">
    <source>
        <dbReference type="SAM" id="MobiDB-lite"/>
    </source>
</evidence>
<feature type="compositionally biased region" description="Basic residues" evidence="1">
    <location>
        <begin position="162"/>
        <end position="172"/>
    </location>
</feature>
<reference evidence="3" key="1">
    <citation type="journal article" date="2013" name="Nature">
        <title>Pan genome of the phytoplankton Emiliania underpins its global distribution.</title>
        <authorList>
            <person name="Read B.A."/>
            <person name="Kegel J."/>
            <person name="Klute M.J."/>
            <person name="Kuo A."/>
            <person name="Lefebvre S.C."/>
            <person name="Maumus F."/>
            <person name="Mayer C."/>
            <person name="Miller J."/>
            <person name="Monier A."/>
            <person name="Salamov A."/>
            <person name="Young J."/>
            <person name="Aguilar M."/>
            <person name="Claverie J.M."/>
            <person name="Frickenhaus S."/>
            <person name="Gonzalez K."/>
            <person name="Herman E.K."/>
            <person name="Lin Y.C."/>
            <person name="Napier J."/>
            <person name="Ogata H."/>
            <person name="Sarno A.F."/>
            <person name="Shmutz J."/>
            <person name="Schroeder D."/>
            <person name="de Vargas C."/>
            <person name="Verret F."/>
            <person name="von Dassow P."/>
            <person name="Valentin K."/>
            <person name="Van de Peer Y."/>
            <person name="Wheeler G."/>
            <person name="Dacks J.B."/>
            <person name="Delwiche C.F."/>
            <person name="Dyhrman S.T."/>
            <person name="Glockner G."/>
            <person name="John U."/>
            <person name="Richards T."/>
            <person name="Worden A.Z."/>
            <person name="Zhang X."/>
            <person name="Grigoriev I.V."/>
            <person name="Allen A.E."/>
            <person name="Bidle K."/>
            <person name="Borodovsky M."/>
            <person name="Bowler C."/>
            <person name="Brownlee C."/>
            <person name="Cock J.M."/>
            <person name="Elias M."/>
            <person name="Gladyshev V.N."/>
            <person name="Groth M."/>
            <person name="Guda C."/>
            <person name="Hadaegh A."/>
            <person name="Iglesias-Rodriguez M.D."/>
            <person name="Jenkins J."/>
            <person name="Jones B.M."/>
            <person name="Lawson T."/>
            <person name="Leese F."/>
            <person name="Lindquist E."/>
            <person name="Lobanov A."/>
            <person name="Lomsadze A."/>
            <person name="Malik S.B."/>
            <person name="Marsh M.E."/>
            <person name="Mackinder L."/>
            <person name="Mock T."/>
            <person name="Mueller-Roeber B."/>
            <person name="Pagarete A."/>
            <person name="Parker M."/>
            <person name="Probert I."/>
            <person name="Quesneville H."/>
            <person name="Raines C."/>
            <person name="Rensing S.A."/>
            <person name="Riano-Pachon D.M."/>
            <person name="Richier S."/>
            <person name="Rokitta S."/>
            <person name="Shiraiwa Y."/>
            <person name="Soanes D.M."/>
            <person name="van der Giezen M."/>
            <person name="Wahlund T.M."/>
            <person name="Williams B."/>
            <person name="Wilson W."/>
            <person name="Wolfe G."/>
            <person name="Wurch L.L."/>
        </authorList>
    </citation>
    <scope>NUCLEOTIDE SEQUENCE</scope>
</reference>
<dbReference type="HOGENOM" id="CLU_1558136_0_0_1"/>
<dbReference type="AlphaFoldDB" id="A0A0D3II96"/>
<sequence length="172" mass="19316">MDRNITSRWCTSRRPTSEAAPSPLFQGQTPQVLLQPPYSLYNALAIPLYGSPEHRKVSLRHVCATWEPCRAMRDCSGGSCSGSATSCRWRGSFAYALQSNPRRTSCNAEFAQTRLIQSRRQSEGSDLEQSRRQSEGSDLEQSRLQSEGAGPEQSTIAPLRAFRPRRRGPRRE</sequence>
<dbReference type="KEGG" id="ehx:EMIHUDRAFT_317980"/>
<feature type="region of interest" description="Disordered" evidence="1">
    <location>
        <begin position="1"/>
        <end position="24"/>
    </location>
</feature>
<dbReference type="Proteomes" id="UP000013827">
    <property type="component" value="Unassembled WGS sequence"/>
</dbReference>
<accession>A0A0D3II96</accession>
<evidence type="ECO:0000313" key="2">
    <source>
        <dbReference type="EnsemblProtists" id="EOD10981"/>
    </source>
</evidence>
<feature type="compositionally biased region" description="Basic and acidic residues" evidence="1">
    <location>
        <begin position="120"/>
        <end position="135"/>
    </location>
</feature>
<protein>
    <submittedName>
        <fullName evidence="2">Uncharacterized protein</fullName>
    </submittedName>
</protein>
<dbReference type="GeneID" id="17257132"/>
<dbReference type="EnsemblProtists" id="EOD10981">
    <property type="protein sequence ID" value="EOD10981"/>
    <property type="gene ID" value="EMIHUDRAFT_317980"/>
</dbReference>
<proteinExistence type="predicted"/>
<reference evidence="2" key="2">
    <citation type="submission" date="2024-10" db="UniProtKB">
        <authorList>
            <consortium name="EnsemblProtists"/>
        </authorList>
    </citation>
    <scope>IDENTIFICATION</scope>
</reference>